<name>A0AAC9YQ60_9ACTN</name>
<reference evidence="2 3" key="1">
    <citation type="submission" date="2016-07" db="EMBL/GenBank/DDBJ databases">
        <title>High microdiversification within the ubiquitous acI lineage of Actinobacteria.</title>
        <authorList>
            <person name="Neuenschwander S.M."/>
            <person name="Salcher M."/>
            <person name="Ghai R."/>
            <person name="Pernthaler J."/>
        </authorList>
    </citation>
    <scope>NUCLEOTIDE SEQUENCE [LARGE SCALE GENOMIC DNA]</scope>
    <source>
        <strain evidence="2">MMS-21-148</strain>
    </source>
</reference>
<feature type="chain" id="PRO_5042180028" description="Photosynthesis system II assembly factor Ycf48/Hcf136-like domain-containing protein" evidence="1">
    <location>
        <begin position="24"/>
        <end position="259"/>
    </location>
</feature>
<dbReference type="InterPro" id="IPR015943">
    <property type="entry name" value="WD40/YVTN_repeat-like_dom_sf"/>
</dbReference>
<dbReference type="EMBL" id="CP016769">
    <property type="protein sequence ID" value="ASY10402.1"/>
    <property type="molecule type" value="Genomic_DNA"/>
</dbReference>
<gene>
    <name evidence="2" type="ORF">A1s21148_02425</name>
</gene>
<proteinExistence type="predicted"/>
<accession>A0AAC9YQ60</accession>
<keyword evidence="1" id="KW-0732">Signal</keyword>
<evidence type="ECO:0000256" key="1">
    <source>
        <dbReference type="SAM" id="SignalP"/>
    </source>
</evidence>
<sequence>MRPVKVMATVFALALTQISPSSAATFDSVSHIHGIKAFNNTILMGTHEGLFEFVDQNKMQPIGKDPFDIMGLDARGKTLFASGHPSAVSKLPNPLGLLSSGDGGKTWKSVSLLGKVDFHFLEVSGSQIYGGNATDGSLMYSKDLGKNWKRLGEMKFTDIAVLYGSHGGALAIDNGKLFKTSNSLTNSTPLTFKSKVAAVESIGKDIYIASKNQIFRSTDAAKSWKIFKSYKSEVSDISVSSKILAAIVAGEVLTIKVGT</sequence>
<feature type="signal peptide" evidence="1">
    <location>
        <begin position="1"/>
        <end position="23"/>
    </location>
</feature>
<dbReference type="KEGG" id="plan:A1s21148_02425"/>
<keyword evidence="3" id="KW-1185">Reference proteome</keyword>
<dbReference type="Gene3D" id="2.130.10.10">
    <property type="entry name" value="YVTN repeat-like/Quinoprotein amine dehydrogenase"/>
    <property type="match status" value="1"/>
</dbReference>
<evidence type="ECO:0000313" key="3">
    <source>
        <dbReference type="Proteomes" id="UP000217144"/>
    </source>
</evidence>
<protein>
    <recommendedName>
        <fullName evidence="4">Photosynthesis system II assembly factor Ycf48/Hcf136-like domain-containing protein</fullName>
    </recommendedName>
</protein>
<dbReference type="RefSeq" id="WP_095670890.1">
    <property type="nucleotide sequence ID" value="NZ_CP016769.1"/>
</dbReference>
<organism evidence="2 3">
    <name type="scientific">Candidatus Planktophila lacus</name>
    <dbReference type="NCBI Taxonomy" id="1884913"/>
    <lineage>
        <taxon>Bacteria</taxon>
        <taxon>Bacillati</taxon>
        <taxon>Actinomycetota</taxon>
        <taxon>Actinomycetes</taxon>
        <taxon>Candidatus Nanopelagicales</taxon>
        <taxon>Candidatus Nanopelagicaceae</taxon>
        <taxon>Candidatus Planktophila</taxon>
    </lineage>
</organism>
<dbReference type="SUPFAM" id="SSF110296">
    <property type="entry name" value="Oligoxyloglucan reducing end-specific cellobiohydrolase"/>
    <property type="match status" value="1"/>
</dbReference>
<evidence type="ECO:0000313" key="2">
    <source>
        <dbReference type="EMBL" id="ASY10402.1"/>
    </source>
</evidence>
<evidence type="ECO:0008006" key="4">
    <source>
        <dbReference type="Google" id="ProtNLM"/>
    </source>
</evidence>
<dbReference type="AlphaFoldDB" id="A0AAC9YQ60"/>
<dbReference type="Proteomes" id="UP000217144">
    <property type="component" value="Chromosome"/>
</dbReference>